<evidence type="ECO:0000256" key="3">
    <source>
        <dbReference type="ARBA" id="ARBA00022884"/>
    </source>
</evidence>
<dbReference type="GO" id="GO:0003735">
    <property type="term" value="F:structural constituent of ribosome"/>
    <property type="evidence" value="ECO:0007669"/>
    <property type="project" value="UniProtKB-UniRule"/>
</dbReference>
<keyword evidence="5 6" id="KW-0687">Ribonucleoprotein</keyword>
<evidence type="ECO:0000256" key="4">
    <source>
        <dbReference type="ARBA" id="ARBA00022980"/>
    </source>
</evidence>
<keyword evidence="3" id="KW-0694">RNA-binding</keyword>
<dbReference type="PANTHER" id="PTHR48432:SF1">
    <property type="entry name" value="S5 DRBM DOMAIN-CONTAINING PROTEIN"/>
    <property type="match status" value="1"/>
</dbReference>
<keyword evidence="2" id="KW-0699">rRNA-binding</keyword>
<dbReference type="GO" id="GO:0005840">
    <property type="term" value="C:ribosome"/>
    <property type="evidence" value="ECO:0007669"/>
    <property type="project" value="UniProtKB-KW"/>
</dbReference>
<dbReference type="Pfam" id="PF03719">
    <property type="entry name" value="Ribosomal_S5_C"/>
    <property type="match status" value="1"/>
</dbReference>
<dbReference type="EMBL" id="JAMQYH010000002">
    <property type="protein sequence ID" value="KAJ1697783.1"/>
    <property type="molecule type" value="Genomic_DNA"/>
</dbReference>
<proteinExistence type="inferred from homology"/>
<evidence type="ECO:0000256" key="6">
    <source>
        <dbReference type="PROSITE-ProRule" id="PRU00268"/>
    </source>
</evidence>
<dbReference type="GO" id="GO:0003729">
    <property type="term" value="F:mRNA binding"/>
    <property type="evidence" value="ECO:0007669"/>
    <property type="project" value="UniProtKB-ARBA"/>
</dbReference>
<accession>A0A9Q0HU01</accession>
<dbReference type="FunFam" id="3.30.230.10:FF:000002">
    <property type="entry name" value="30S ribosomal protein S5"/>
    <property type="match status" value="1"/>
</dbReference>
<evidence type="ECO:0000313" key="11">
    <source>
        <dbReference type="Proteomes" id="UP001151287"/>
    </source>
</evidence>
<feature type="domain" description="S5 DRBM" evidence="9">
    <location>
        <begin position="347"/>
        <end position="410"/>
    </location>
</feature>
<dbReference type="AlphaFoldDB" id="A0A9Q0HU01"/>
<dbReference type="OrthoDB" id="309483at2759"/>
<evidence type="ECO:0000256" key="8">
    <source>
        <dbReference type="SAM" id="MobiDB-lite"/>
    </source>
</evidence>
<dbReference type="InterPro" id="IPR014721">
    <property type="entry name" value="Ribsml_uS5_D2-typ_fold_subgr"/>
</dbReference>
<dbReference type="SUPFAM" id="SSF54211">
    <property type="entry name" value="Ribosomal protein S5 domain 2-like"/>
    <property type="match status" value="1"/>
</dbReference>
<feature type="compositionally biased region" description="Acidic residues" evidence="8">
    <location>
        <begin position="92"/>
        <end position="103"/>
    </location>
</feature>
<dbReference type="SUPFAM" id="SSF54768">
    <property type="entry name" value="dsRNA-binding domain-like"/>
    <property type="match status" value="1"/>
</dbReference>
<feature type="region of interest" description="Disordered" evidence="8">
    <location>
        <begin position="75"/>
        <end position="103"/>
    </location>
</feature>
<protein>
    <recommendedName>
        <fullName evidence="9">S5 DRBM domain-containing protein</fullName>
    </recommendedName>
</protein>
<dbReference type="Pfam" id="PF00333">
    <property type="entry name" value="Ribosomal_S5"/>
    <property type="match status" value="1"/>
</dbReference>
<sequence>MAATAFTRSRSAWSRLLSLRSLPLLSPHPHLFPPHLNQPSSPPRLHNHRHFSARGKPDDELSADGVVQGLLAEVEREKRREKEEKGRAGASVEEEDEGDEEEDYMGVGPLIEKLEKQSARETDSMEEFWEPTDSDSDEDDERYSAEEIERRVDEFDRKSKHHGELLRSFAEAETLDEAHNLMMKIEKFEEKHLKLPLEYRVIGDLMNRLEESTGKERFVLLQKLNRALRMMEIKEAYDPNNPANFGIIQHQQVDTPEDIVDNAGFQQQKQIIQGEGEADDDEFDKEKDDELMKKVNAIEKKIEEKLTLLDHTFGKKGRVLEEEIKELVEERNLLTESKRRPLYRKGFDVKVIDVNRTCKVTKGGQLAKFSALLATGNYNGVVGFARAKGPTAKIAIQRAYEKCFQNLHYMERYEEHTIAHAIQAQYEKTKIYLWPGPLRSGMSAGRTVETVLYLAGFSNVKSKIIGSRNPLNVIKALFKALNAIETPKDVQEKFGRTVVESYLMH</sequence>
<dbReference type="InterPro" id="IPR013810">
    <property type="entry name" value="Ribosomal_uS5_N"/>
</dbReference>
<dbReference type="GO" id="GO:0006412">
    <property type="term" value="P:translation"/>
    <property type="evidence" value="ECO:0007669"/>
    <property type="project" value="InterPro"/>
</dbReference>
<name>A0A9Q0HU01_9POAL</name>
<dbReference type="PANTHER" id="PTHR48432">
    <property type="entry name" value="S5 DRBM DOMAIN-CONTAINING PROTEIN"/>
    <property type="match status" value="1"/>
</dbReference>
<evidence type="ECO:0000313" key="10">
    <source>
        <dbReference type="EMBL" id="KAJ1697783.1"/>
    </source>
</evidence>
<evidence type="ECO:0000256" key="7">
    <source>
        <dbReference type="RuleBase" id="RU003823"/>
    </source>
</evidence>
<feature type="region of interest" description="Disordered" evidence="8">
    <location>
        <begin position="33"/>
        <end position="63"/>
    </location>
</feature>
<dbReference type="GO" id="GO:0005737">
    <property type="term" value="C:cytoplasm"/>
    <property type="evidence" value="ECO:0007669"/>
    <property type="project" value="UniProtKB-ARBA"/>
</dbReference>
<keyword evidence="4 6" id="KW-0689">Ribosomal protein</keyword>
<dbReference type="Gene3D" id="3.30.160.20">
    <property type="match status" value="1"/>
</dbReference>
<dbReference type="Proteomes" id="UP001151287">
    <property type="component" value="Unassembled WGS sequence"/>
</dbReference>
<dbReference type="GO" id="GO:0019843">
    <property type="term" value="F:rRNA binding"/>
    <property type="evidence" value="ECO:0007669"/>
    <property type="project" value="UniProtKB-KW"/>
</dbReference>
<reference evidence="10" key="1">
    <citation type="journal article" date="2022" name="Cell">
        <title>Repeat-based holocentromeres influence genome architecture and karyotype evolution.</title>
        <authorList>
            <person name="Hofstatter P.G."/>
            <person name="Thangavel G."/>
            <person name="Lux T."/>
            <person name="Neumann P."/>
            <person name="Vondrak T."/>
            <person name="Novak P."/>
            <person name="Zhang M."/>
            <person name="Costa L."/>
            <person name="Castellani M."/>
            <person name="Scott A."/>
            <person name="Toegelov H."/>
            <person name="Fuchs J."/>
            <person name="Mata-Sucre Y."/>
            <person name="Dias Y."/>
            <person name="Vanzela A.L.L."/>
            <person name="Huettel B."/>
            <person name="Almeida C.C.S."/>
            <person name="Simkova H."/>
            <person name="Souza G."/>
            <person name="Pedrosa-Harand A."/>
            <person name="Macas J."/>
            <person name="Mayer K.F.X."/>
            <person name="Houben A."/>
            <person name="Marques A."/>
        </authorList>
    </citation>
    <scope>NUCLEOTIDE SEQUENCE</scope>
    <source>
        <strain evidence="10">RhyBre1mFocal</strain>
    </source>
</reference>
<evidence type="ECO:0000256" key="5">
    <source>
        <dbReference type="ARBA" id="ARBA00023274"/>
    </source>
</evidence>
<evidence type="ECO:0000256" key="2">
    <source>
        <dbReference type="ARBA" id="ARBA00022730"/>
    </source>
</evidence>
<feature type="compositionally biased region" description="Basic and acidic residues" evidence="8">
    <location>
        <begin position="75"/>
        <end position="87"/>
    </location>
</feature>
<feature type="region of interest" description="Disordered" evidence="8">
    <location>
        <begin position="117"/>
        <end position="142"/>
    </location>
</feature>
<evidence type="ECO:0000259" key="9">
    <source>
        <dbReference type="PROSITE" id="PS50881"/>
    </source>
</evidence>
<dbReference type="InterPro" id="IPR000851">
    <property type="entry name" value="Ribosomal_uS5"/>
</dbReference>
<organism evidence="10 11">
    <name type="scientific">Rhynchospora breviuscula</name>
    <dbReference type="NCBI Taxonomy" id="2022672"/>
    <lineage>
        <taxon>Eukaryota</taxon>
        <taxon>Viridiplantae</taxon>
        <taxon>Streptophyta</taxon>
        <taxon>Embryophyta</taxon>
        <taxon>Tracheophyta</taxon>
        <taxon>Spermatophyta</taxon>
        <taxon>Magnoliopsida</taxon>
        <taxon>Liliopsida</taxon>
        <taxon>Poales</taxon>
        <taxon>Cyperaceae</taxon>
        <taxon>Cyperoideae</taxon>
        <taxon>Rhynchosporeae</taxon>
        <taxon>Rhynchospora</taxon>
    </lineage>
</organism>
<dbReference type="Gene3D" id="3.30.230.10">
    <property type="match status" value="1"/>
</dbReference>
<comment type="caution">
    <text evidence="10">The sequence shown here is derived from an EMBL/GenBank/DDBJ whole genome shotgun (WGS) entry which is preliminary data.</text>
</comment>
<keyword evidence="11" id="KW-1185">Reference proteome</keyword>
<evidence type="ECO:0000256" key="1">
    <source>
        <dbReference type="ARBA" id="ARBA00008945"/>
    </source>
</evidence>
<dbReference type="FunFam" id="3.30.160.20:FF:000039">
    <property type="entry name" value="30S ribosomal protein S5"/>
    <property type="match status" value="1"/>
</dbReference>
<dbReference type="PROSITE" id="PS50881">
    <property type="entry name" value="S5_DSRBD"/>
    <property type="match status" value="1"/>
</dbReference>
<feature type="compositionally biased region" description="Acidic residues" evidence="8">
    <location>
        <begin position="124"/>
        <end position="141"/>
    </location>
</feature>
<dbReference type="InterPro" id="IPR005324">
    <property type="entry name" value="Ribosomal_uS5_C"/>
</dbReference>
<dbReference type="GO" id="GO:1990904">
    <property type="term" value="C:ribonucleoprotein complex"/>
    <property type="evidence" value="ECO:0007669"/>
    <property type="project" value="UniProtKB-UniRule"/>
</dbReference>
<gene>
    <name evidence="10" type="ORF">LUZ63_006295</name>
</gene>
<comment type="similarity">
    <text evidence="1 7">Belongs to the universal ribosomal protein uS5 family.</text>
</comment>
<dbReference type="InterPro" id="IPR020568">
    <property type="entry name" value="Ribosomal_Su5_D2-typ_SF"/>
</dbReference>